<evidence type="ECO:0000313" key="5">
    <source>
        <dbReference type="RefSeq" id="XP_035446695.2"/>
    </source>
</evidence>
<feature type="coiled-coil region" evidence="2">
    <location>
        <begin position="946"/>
        <end position="1183"/>
    </location>
</feature>
<feature type="coiled-coil region" evidence="2">
    <location>
        <begin position="488"/>
        <end position="854"/>
    </location>
</feature>
<evidence type="ECO:0000256" key="1">
    <source>
        <dbReference type="ARBA" id="ARBA00023054"/>
    </source>
</evidence>
<proteinExistence type="predicted"/>
<feature type="region of interest" description="Disordered" evidence="3">
    <location>
        <begin position="1986"/>
        <end position="2019"/>
    </location>
</feature>
<reference evidence="5" key="1">
    <citation type="submission" date="2025-08" db="UniProtKB">
        <authorList>
            <consortium name="RefSeq"/>
        </authorList>
    </citation>
    <scope>IDENTIFICATION</scope>
    <source>
        <tissue evidence="5">Whole larval tissue</tissue>
    </source>
</reference>
<feature type="coiled-coil region" evidence="2">
    <location>
        <begin position="2255"/>
        <end position="2307"/>
    </location>
</feature>
<feature type="region of interest" description="Disordered" evidence="3">
    <location>
        <begin position="1597"/>
        <end position="1629"/>
    </location>
</feature>
<keyword evidence="1 2" id="KW-0175">Coiled coil</keyword>
<dbReference type="GO" id="GO:0005856">
    <property type="term" value="C:cytoskeleton"/>
    <property type="evidence" value="ECO:0007669"/>
    <property type="project" value="TreeGrafter"/>
</dbReference>
<feature type="compositionally biased region" description="Basic and acidic residues" evidence="3">
    <location>
        <begin position="1597"/>
        <end position="1617"/>
    </location>
</feature>
<evidence type="ECO:0000256" key="2">
    <source>
        <dbReference type="SAM" id="Coils"/>
    </source>
</evidence>
<protein>
    <submittedName>
        <fullName evidence="5">Leucine-rich repeat-containing protein DDB_G0290503</fullName>
    </submittedName>
</protein>
<dbReference type="RefSeq" id="XP_035446695.2">
    <property type="nucleotide sequence ID" value="XM_035590802.2"/>
</dbReference>
<dbReference type="PANTHER" id="PTHR32083:SF0">
    <property type="entry name" value="CILIA AND FLAGELLA-ASSOCIATED PROTEIN 58"/>
    <property type="match status" value="1"/>
</dbReference>
<evidence type="ECO:0000313" key="4">
    <source>
        <dbReference type="Proteomes" id="UP000829999"/>
    </source>
</evidence>
<name>A0A9R0ENE3_SPOFR</name>
<feature type="coiled-coil region" evidence="2">
    <location>
        <begin position="2034"/>
        <end position="2061"/>
    </location>
</feature>
<keyword evidence="4" id="KW-1185">Reference proteome</keyword>
<feature type="coiled-coil region" evidence="2">
    <location>
        <begin position="2089"/>
        <end position="2130"/>
    </location>
</feature>
<dbReference type="Proteomes" id="UP000829999">
    <property type="component" value="Chromosome 1"/>
</dbReference>
<evidence type="ECO:0000256" key="3">
    <source>
        <dbReference type="SAM" id="MobiDB-lite"/>
    </source>
</evidence>
<feature type="coiled-coil region" evidence="2">
    <location>
        <begin position="1209"/>
        <end position="1271"/>
    </location>
</feature>
<dbReference type="PANTHER" id="PTHR32083">
    <property type="entry name" value="CILIA AND FLAGELLA-ASSOCIATED PROTEIN 58-RELATED"/>
    <property type="match status" value="1"/>
</dbReference>
<dbReference type="OrthoDB" id="10255522at2759"/>
<organism evidence="4 5">
    <name type="scientific">Spodoptera frugiperda</name>
    <name type="common">Fall armyworm</name>
    <dbReference type="NCBI Taxonomy" id="7108"/>
    <lineage>
        <taxon>Eukaryota</taxon>
        <taxon>Metazoa</taxon>
        <taxon>Ecdysozoa</taxon>
        <taxon>Arthropoda</taxon>
        <taxon>Hexapoda</taxon>
        <taxon>Insecta</taxon>
        <taxon>Pterygota</taxon>
        <taxon>Neoptera</taxon>
        <taxon>Endopterygota</taxon>
        <taxon>Lepidoptera</taxon>
        <taxon>Glossata</taxon>
        <taxon>Ditrysia</taxon>
        <taxon>Noctuoidea</taxon>
        <taxon>Noctuidae</taxon>
        <taxon>Amphipyrinae</taxon>
        <taxon>Spodoptera</taxon>
    </lineage>
</organism>
<feature type="coiled-coil region" evidence="2">
    <location>
        <begin position="402"/>
        <end position="439"/>
    </location>
</feature>
<feature type="coiled-coil region" evidence="2">
    <location>
        <begin position="76"/>
        <end position="103"/>
    </location>
</feature>
<feature type="coiled-coil region" evidence="2">
    <location>
        <begin position="1324"/>
        <end position="1471"/>
    </location>
</feature>
<sequence>MSFITKRERVFNEYDLFDLPARNEGKLKAYSSCTDARAWSHFGSDKSEHLVEVIKRNNETVRPKYVPTDVIVDTLMVAKNAEIARLKRKIEEFEQLLAAYDQLDLTCDQRCDIAQAHAAIRAANKELDELCFDLDLSGFTEGIDSEGFATGKSSGDGEEGAHALALEDQPRMDSKGVQNNMVKCTCDVYTMSRDVRLDEMQETIITKDAKLNAMKNTIAVMENDVCEPYCIYAHIYTALEKIFATLCQNEKYNQYLKLLTTGKDIVCLDIKGKILFKLLVLEKFCVALIAPCTQEFVSDYDDKSEDCACFRVDVLSRVKPTFAITSSEIKAPNIDNKRAQLVADIIENDEMKEILSKENSSIKVDEEPHDNVLIIDNYNIDTENLKRLKSLQENFDDLVSCYEKLKHDKAILEKRCDKYEEIEREFENLKIQMREYNSLWNEKEHYRKRSVDLDSLKEQFLILSDETSSLETQLKAESEINHIKCRAMDSLRNENISLEKKLNEASIAFEKEKNVLLCKLKEAECRVMCQEQQIKTLSLQIDKIIEQDHTKPLSRDSENHALSLMDDLQSCKEQIKNLREALFCSEEEKQELQKNYQEQLELINELKLEIVDWKTTYEKTMQRNEYLEQYKESLLEETRLLKENLNENTSAVENLMNVIKNKSQEINKLMQDMERKKDENRELVGQLNDMKEKFSSSLVSMEKEKLQALQSLQVARQESQELLDKVKDYDQMIHRNEDATKSLEQQLQDNKELQDMLMEENRNLKKELSNRDNKNSLLLQEIKRLRDVNEYAVNSINSLENENKQYQISLDVTRKESGELKDKMMHYDNLSVQLQSLQEAHDKLLAEKSRLENDLLEKTFELENAIHIIKLSKRESEELIDRLQQSEGSKDDELSRLSDAYQKLSTEKYATHKELIDKKRYIDNLLQTLNTVTLENEHLLHKCKHADDLERELESLKKAYAELSYERSILQNDFENKTEEFNHLYNTLENKIEENRELIEQIKTLEANQVITSSDVKSARDKLHIMKKESDDLANKLKFYETLEADFEKIKKEYDVVKMEKDNLEIKLNMQMGDLKKMEQENEDLQNLLIGTKTELIKQSTGSIDPYRDIIEEIETIREEKQNNQKKIRDLLDKLEDAENAISSLNEDVYARDSKIATLQNHLNELEEEVTRLHASLAEVIDTSEQIKDFSYQKLDSLKNMEAHHSRATHNMKMELAKLQQENSLLSEQLSVTKVQSDEFSRDKFKFVSHIKHLQNEREIIVTDIKQLELKTVGDSALAPNKCEVEDILESLDRIRKSFDARSCKSSSLERTLLKVQTSSQLLLSKADEAKKIVEREKQKIINEKEEAIIDKQNMEKQLLELKTKLENQIVKDKMIIDDLEATILNQKLIIDRINKSSQDYISKLKDELDTLQNLYKNSVDKISELQERLQSMTEDKDKLLEMIEEIKADLGKKSNEVAELQKQLDTLINKPQRHKEAQTKTTPIFRNVETQTDEELLLPVEVNKLHGTETSSATRDKLDYMDSINLMEMNKPPLDKKHEIEMQAEKLNLVNDVHVLAAAIESPTFEAIKNSYIDYKMKRLKQGRLEQQSITCFTDNDKEITEGKPHTSPKINDRAAKKAHKSSKKYVNAKTQSNKLIDIYNRQSMHTDSSKGNYGSDNIINSQIASHSQSKSAGNAPHEDYGAESNVASKYKVSKTYVASTSDNSTDKDLFVIYKDSESSYNNNNNNKGQKTKGTWAGKGHSEIVVEAVTVHPTNNTINIDPKNYGEKDSYIYQENDETIEDDSVRQKLKIDLPRVGIESPSVITTSDVDKKSLDSYTLALYSSPKQLSDSDTKINEDDKLVKLDTSLPTISNDDNQFLDSYNYLKLESDEDAVRSEIRKIKALITDSGTSKQIDTQVSKKKPTNLTPFGSESYHKLSRVDADVRLLKAELDHKSSQAGRKDFGLEYIMDTVQGEVDPDAIQYHVTKDLRKTKSDDRLNLVKMREKADSSPSRLSEFKMSSTEYKTNSTNSKFSDKSPKSYTERSIMAKLDGEHDYELKISSLTKALENIEKDYKKKIEAIKIQYDSNIKSIINEHNQGVKSIQSLHEETLQDIMKLHENEVENLRTMSIEAMRKAEKLEKENRALKTKALDCGISCVDVEPIRISSPELKKRRKCRETKMLTKTNVEAFNVKPKSRSIGPCTCSVDVNVSDTIRNIFEQVDIEQRKMAEHTYLKYIANKILNGNLDGQFKLDSLQALDAQELSFLHLKVCRTWKNKLNKEEALQKRIDSLENELMSKQRNAQQHIAELDRKVAEERRRLQEVREAVCRSSPTGSRACSPEVTLQYVPPPNPEREGCACIQRVSIEAGGRRSAGDLAPEPSNIGLRPRRVRPETINKAVPTRVDVDERRERRLYHDEPPTRLRRSHDRQGQRSSKK</sequence>
<dbReference type="GeneID" id="118273706"/>
<accession>A0A9R0ENE3</accession>
<gene>
    <name evidence="5" type="primary">LOC118273706</name>
</gene>
<feature type="compositionally biased region" description="Basic and acidic residues" evidence="3">
    <location>
        <begin position="2384"/>
        <end position="2401"/>
    </location>
</feature>
<feature type="region of interest" description="Disordered" evidence="3">
    <location>
        <begin position="1719"/>
        <end position="1738"/>
    </location>
</feature>
<feature type="compositionally biased region" description="Polar residues" evidence="3">
    <location>
        <begin position="1990"/>
        <end position="2013"/>
    </location>
</feature>
<feature type="region of interest" description="Disordered" evidence="3">
    <location>
        <begin position="2349"/>
        <end position="2417"/>
    </location>
</feature>